<proteinExistence type="predicted"/>
<gene>
    <name evidence="2" type="ORF">OFUS_LOCUS10732</name>
</gene>
<name>A0A8J1T5D3_OWEFU</name>
<comment type="caution">
    <text evidence="2">The sequence shown here is derived from an EMBL/GenBank/DDBJ whole genome shotgun (WGS) entry which is preliminary data.</text>
</comment>
<evidence type="ECO:0000256" key="1">
    <source>
        <dbReference type="SAM" id="MobiDB-lite"/>
    </source>
</evidence>
<keyword evidence="3" id="KW-1185">Reference proteome</keyword>
<evidence type="ECO:0000313" key="3">
    <source>
        <dbReference type="Proteomes" id="UP000749559"/>
    </source>
</evidence>
<sequence>MKDLQKDSQLNDLISNMFERPETLAQNDNSGAGARDVGMKETPHEPTKGKPLLIPDFVTKSYRAEPEVPLFKAGSGVLAWQPSKNPKISVEKVTVAQWTAANGRIMKKLLKDGISYETLMDYIEYTTKVGDYLQQYTVSSVMILDDVHRRYVAEENVAWSDVNKHFKDHYLVSIQEPSRVKSGWSKFRNRPTQQ</sequence>
<protein>
    <submittedName>
        <fullName evidence="2">Uncharacterized protein</fullName>
    </submittedName>
</protein>
<reference evidence="2" key="1">
    <citation type="submission" date="2022-03" db="EMBL/GenBank/DDBJ databases">
        <authorList>
            <person name="Martin C."/>
        </authorList>
    </citation>
    <scope>NUCLEOTIDE SEQUENCE</scope>
</reference>
<feature type="compositionally biased region" description="Basic and acidic residues" evidence="1">
    <location>
        <begin position="37"/>
        <end position="48"/>
    </location>
</feature>
<organism evidence="2 3">
    <name type="scientific">Owenia fusiformis</name>
    <name type="common">Polychaete worm</name>
    <dbReference type="NCBI Taxonomy" id="6347"/>
    <lineage>
        <taxon>Eukaryota</taxon>
        <taxon>Metazoa</taxon>
        <taxon>Spiralia</taxon>
        <taxon>Lophotrochozoa</taxon>
        <taxon>Annelida</taxon>
        <taxon>Polychaeta</taxon>
        <taxon>Sedentaria</taxon>
        <taxon>Canalipalpata</taxon>
        <taxon>Sabellida</taxon>
        <taxon>Oweniida</taxon>
        <taxon>Oweniidae</taxon>
        <taxon>Owenia</taxon>
    </lineage>
</organism>
<dbReference type="EMBL" id="CAIIXF020000005">
    <property type="protein sequence ID" value="CAH1784559.1"/>
    <property type="molecule type" value="Genomic_DNA"/>
</dbReference>
<feature type="region of interest" description="Disordered" evidence="1">
    <location>
        <begin position="1"/>
        <end position="50"/>
    </location>
</feature>
<accession>A0A8J1T5D3</accession>
<dbReference type="AlphaFoldDB" id="A0A8J1T5D3"/>
<dbReference type="Proteomes" id="UP000749559">
    <property type="component" value="Unassembled WGS sequence"/>
</dbReference>
<evidence type="ECO:0000313" key="2">
    <source>
        <dbReference type="EMBL" id="CAH1784559.1"/>
    </source>
</evidence>